<dbReference type="InterPro" id="IPR008844">
    <property type="entry name" value="Spore_GerAC-like"/>
</dbReference>
<keyword evidence="4" id="KW-0732">Signal</keyword>
<sequence length="386" mass="43573">MTIRLKAIVRRITCSLLISVLILYLQGCADLKEINNIIIVTATGLDLNDEGKVEATVQLFLPQAAASGSSGSQSASQTIQSSVLSGSGDTISEAINNIEKHVSRQLFRGHDRAIIIGRRMAEKRIKDVLDYCMRFREIRQRTNLFVTNDPVPKILEYQPFLEKNSGELLSKYVRKDGNLSVTLKDAVVMNTNAGHSFILPMISIEAAGAQGEKKTMEITRSALFSKNRMVGTISHDLTYGQLILTHRFWQTVYSLKLSPDPGQIGINIQNVKADVHAVIRHGHWLIMANVTGDGIIFENTTRWNMLNSDTIWRVERAVNRKIAANIKDSVRESQKMKSDVFDFYPTFFRKYPEECLKVEKNWNDFYPSIDVQVKSHFSVIHSGIKQ</sequence>
<dbReference type="NCBIfam" id="TIGR02887">
    <property type="entry name" value="spore_ger_x_C"/>
    <property type="match status" value="1"/>
</dbReference>
<evidence type="ECO:0000256" key="4">
    <source>
        <dbReference type="ARBA" id="ARBA00022729"/>
    </source>
</evidence>
<evidence type="ECO:0000313" key="10">
    <source>
        <dbReference type="EMBL" id="TGA96926.1"/>
    </source>
</evidence>
<evidence type="ECO:0000256" key="2">
    <source>
        <dbReference type="ARBA" id="ARBA00007886"/>
    </source>
</evidence>
<keyword evidence="11" id="KW-1185">Reference proteome</keyword>
<dbReference type="InterPro" id="IPR046953">
    <property type="entry name" value="Spore_GerAC-like_C"/>
</dbReference>
<dbReference type="Proteomes" id="UP000298347">
    <property type="component" value="Unassembled WGS sequence"/>
</dbReference>
<evidence type="ECO:0000256" key="3">
    <source>
        <dbReference type="ARBA" id="ARBA00022544"/>
    </source>
</evidence>
<dbReference type="OrthoDB" id="9816067at2"/>
<evidence type="ECO:0000256" key="1">
    <source>
        <dbReference type="ARBA" id="ARBA00004635"/>
    </source>
</evidence>
<gene>
    <name evidence="10" type="ORF">E4665_13785</name>
</gene>
<protein>
    <submittedName>
        <fullName evidence="10">Ger(X)C family spore germination protein</fullName>
    </submittedName>
</protein>
<evidence type="ECO:0000259" key="8">
    <source>
        <dbReference type="Pfam" id="PF05504"/>
    </source>
</evidence>
<dbReference type="Pfam" id="PF05504">
    <property type="entry name" value="Spore_GerAC"/>
    <property type="match status" value="1"/>
</dbReference>
<evidence type="ECO:0000259" key="9">
    <source>
        <dbReference type="Pfam" id="PF25198"/>
    </source>
</evidence>
<organism evidence="10 11">
    <name type="scientific">Sporolactobacillus shoreae</name>
    <dbReference type="NCBI Taxonomy" id="1465501"/>
    <lineage>
        <taxon>Bacteria</taxon>
        <taxon>Bacillati</taxon>
        <taxon>Bacillota</taxon>
        <taxon>Bacilli</taxon>
        <taxon>Bacillales</taxon>
        <taxon>Sporolactobacillaceae</taxon>
        <taxon>Sporolactobacillus</taxon>
    </lineage>
</organism>
<reference evidence="10 11" key="1">
    <citation type="journal article" date="2015" name="Int. J. Syst. Evol. Microbiol.">
        <title>Sporolactobacillus shoreae sp. nov. and Sporolactobacillus spathodeae sp. nov., two spore-forming lactic acid bacteria isolated from tree barks in Thailand.</title>
        <authorList>
            <person name="Thamacharoensuk T."/>
            <person name="Kitahara M."/>
            <person name="Ohkuma M."/>
            <person name="Thongchul N."/>
            <person name="Tanasupawat S."/>
        </authorList>
    </citation>
    <scope>NUCLEOTIDE SEQUENCE [LARGE SCALE GENOMIC DNA]</scope>
    <source>
        <strain evidence="10 11">BK92</strain>
    </source>
</reference>
<comment type="caution">
    <text evidence="10">The sequence shown here is derived from an EMBL/GenBank/DDBJ whole genome shotgun (WGS) entry which is preliminary data.</text>
</comment>
<keyword evidence="7" id="KW-0449">Lipoprotein</keyword>
<keyword evidence="6" id="KW-0564">Palmitate</keyword>
<dbReference type="PANTHER" id="PTHR35789:SF1">
    <property type="entry name" value="SPORE GERMINATION PROTEIN B3"/>
    <property type="match status" value="1"/>
</dbReference>
<dbReference type="Gene3D" id="6.20.190.10">
    <property type="entry name" value="Nutrient germinant receptor protein C, domain 1"/>
    <property type="match status" value="1"/>
</dbReference>
<feature type="domain" description="Spore germination GerAC-like C-terminal" evidence="8">
    <location>
        <begin position="220"/>
        <end position="383"/>
    </location>
</feature>
<evidence type="ECO:0000256" key="7">
    <source>
        <dbReference type="ARBA" id="ARBA00023288"/>
    </source>
</evidence>
<evidence type="ECO:0000313" key="11">
    <source>
        <dbReference type="Proteomes" id="UP000298347"/>
    </source>
</evidence>
<comment type="subcellular location">
    <subcellularLocation>
        <location evidence="1">Membrane</location>
        <topology evidence="1">Lipid-anchor</topology>
    </subcellularLocation>
</comment>
<dbReference type="AlphaFoldDB" id="A0A4Z0GJD7"/>
<feature type="domain" description="Spore germination protein N-terminal" evidence="9">
    <location>
        <begin position="30"/>
        <end position="204"/>
    </location>
</feature>
<evidence type="ECO:0000256" key="6">
    <source>
        <dbReference type="ARBA" id="ARBA00023139"/>
    </source>
</evidence>
<proteinExistence type="inferred from homology"/>
<comment type="similarity">
    <text evidence="2">Belongs to the GerABKC lipoprotein family.</text>
</comment>
<dbReference type="RefSeq" id="WP_135349380.1">
    <property type="nucleotide sequence ID" value="NZ_SRJD01000018.1"/>
</dbReference>
<dbReference type="EMBL" id="SRJD01000018">
    <property type="protein sequence ID" value="TGA96926.1"/>
    <property type="molecule type" value="Genomic_DNA"/>
</dbReference>
<dbReference type="GO" id="GO:0016020">
    <property type="term" value="C:membrane"/>
    <property type="evidence" value="ECO:0007669"/>
    <property type="project" value="UniProtKB-SubCell"/>
</dbReference>
<dbReference type="Gene3D" id="3.30.300.210">
    <property type="entry name" value="Nutrient germinant receptor protein C, domain 3"/>
    <property type="match status" value="1"/>
</dbReference>
<dbReference type="GO" id="GO:0009847">
    <property type="term" value="P:spore germination"/>
    <property type="evidence" value="ECO:0007669"/>
    <property type="project" value="InterPro"/>
</dbReference>
<name>A0A4Z0GJD7_9BACL</name>
<dbReference type="Pfam" id="PF25198">
    <property type="entry name" value="Spore_GerAC_N"/>
    <property type="match status" value="1"/>
</dbReference>
<dbReference type="InterPro" id="IPR038501">
    <property type="entry name" value="Spore_GerAC_C_sf"/>
</dbReference>
<dbReference type="PANTHER" id="PTHR35789">
    <property type="entry name" value="SPORE GERMINATION PROTEIN B3"/>
    <property type="match status" value="1"/>
</dbReference>
<dbReference type="InterPro" id="IPR057336">
    <property type="entry name" value="GerAC_N"/>
</dbReference>
<keyword evidence="3" id="KW-0309">Germination</keyword>
<keyword evidence="5" id="KW-0472">Membrane</keyword>
<accession>A0A4Z0GJD7</accession>
<evidence type="ECO:0000256" key="5">
    <source>
        <dbReference type="ARBA" id="ARBA00023136"/>
    </source>
</evidence>